<evidence type="ECO:0000256" key="8">
    <source>
        <dbReference type="ARBA" id="ARBA00022782"/>
    </source>
</evidence>
<keyword evidence="11" id="KW-0238">DNA-binding</keyword>
<keyword evidence="13" id="KW-0804">Transcription</keyword>
<keyword evidence="9" id="KW-0862">Zinc</keyword>
<evidence type="ECO:0000313" key="17">
    <source>
        <dbReference type="Proteomes" id="UP000694941"/>
    </source>
</evidence>
<keyword evidence="6" id="KW-0677">Repeat</keyword>
<dbReference type="PROSITE" id="PS00028">
    <property type="entry name" value="ZINC_FINGER_C2H2_1"/>
    <property type="match status" value="3"/>
</dbReference>
<evidence type="ECO:0000256" key="14">
    <source>
        <dbReference type="ARBA" id="ARBA00023242"/>
    </source>
</evidence>
<keyword evidence="8" id="KW-0221">Differentiation</keyword>
<keyword evidence="17" id="KW-1185">Reference proteome</keyword>
<evidence type="ECO:0000256" key="6">
    <source>
        <dbReference type="ARBA" id="ARBA00022737"/>
    </source>
</evidence>
<evidence type="ECO:0000256" key="12">
    <source>
        <dbReference type="ARBA" id="ARBA00023159"/>
    </source>
</evidence>
<evidence type="ECO:0000256" key="4">
    <source>
        <dbReference type="ARBA" id="ARBA00022491"/>
    </source>
</evidence>
<gene>
    <name evidence="18" type="primary">LOC106471574</name>
</gene>
<evidence type="ECO:0000259" key="16">
    <source>
        <dbReference type="PROSITE" id="PS50157"/>
    </source>
</evidence>
<keyword evidence="14" id="KW-0539">Nucleus</keyword>
<dbReference type="Pfam" id="PF13894">
    <property type="entry name" value="zf-C2H2_4"/>
    <property type="match status" value="1"/>
</dbReference>
<evidence type="ECO:0000256" key="10">
    <source>
        <dbReference type="ARBA" id="ARBA00023015"/>
    </source>
</evidence>
<organism evidence="17 18">
    <name type="scientific">Limulus polyphemus</name>
    <name type="common">Atlantic horseshoe crab</name>
    <dbReference type="NCBI Taxonomy" id="6850"/>
    <lineage>
        <taxon>Eukaryota</taxon>
        <taxon>Metazoa</taxon>
        <taxon>Ecdysozoa</taxon>
        <taxon>Arthropoda</taxon>
        <taxon>Chelicerata</taxon>
        <taxon>Merostomata</taxon>
        <taxon>Xiphosura</taxon>
        <taxon>Limulidae</taxon>
        <taxon>Limulus</taxon>
    </lineage>
</organism>
<keyword evidence="7 15" id="KW-0863">Zinc-finger</keyword>
<keyword evidence="4" id="KW-0678">Repressor</keyword>
<name>A0ABM1TJ44_LIMPO</name>
<dbReference type="GeneID" id="106471574"/>
<dbReference type="PANTHER" id="PTHR24379:SF128">
    <property type="entry name" value="C2H2-TYPE DOMAIN-CONTAINING PROTEIN"/>
    <property type="match status" value="1"/>
</dbReference>
<comment type="similarity">
    <text evidence="2">Belongs to the krueppel C2H2-type zinc-finger protein family.</text>
</comment>
<feature type="domain" description="C2H2-type" evidence="16">
    <location>
        <begin position="51"/>
        <end position="79"/>
    </location>
</feature>
<keyword evidence="3" id="KW-0217">Developmental protein</keyword>
<keyword evidence="12" id="KW-0010">Activator</keyword>
<evidence type="ECO:0000256" key="11">
    <source>
        <dbReference type="ARBA" id="ARBA00023125"/>
    </source>
</evidence>
<accession>A0ABM1TJ44</accession>
<dbReference type="InterPro" id="IPR013087">
    <property type="entry name" value="Znf_C2H2_type"/>
</dbReference>
<proteinExistence type="inferred from homology"/>
<dbReference type="Gene3D" id="3.30.160.60">
    <property type="entry name" value="Classic Zinc Finger"/>
    <property type="match status" value="1"/>
</dbReference>
<evidence type="ECO:0000256" key="3">
    <source>
        <dbReference type="ARBA" id="ARBA00022473"/>
    </source>
</evidence>
<dbReference type="RefSeq" id="XP_022255900.1">
    <property type="nucleotide sequence ID" value="XM_022400192.1"/>
</dbReference>
<reference evidence="18" key="1">
    <citation type="submission" date="2025-08" db="UniProtKB">
        <authorList>
            <consortium name="RefSeq"/>
        </authorList>
    </citation>
    <scope>IDENTIFICATION</scope>
    <source>
        <tissue evidence="18">Muscle</tissue>
    </source>
</reference>
<sequence length="247" mass="28680">MKHINCHIENTRQKNPDLSDLTQCKYCFRDFETPFSMQCHIETVHMKMDASTCHICNQAFSSRFTLCAHMKSVHVECEMPYVCKVHNGSDKFQCHYCLEVFTARISPVQKIGMTQNFFLHLQKHQLKSQSRKCPACCLVFTNSNSVKTHRTTDHISMAEAEGVIRMKAQRNEKDVVIRDPHIKPVKMAKGRISPVRKELGSISQPPVIFKASEEKRLDLNITADTSHLRCIECKNNIDYEHFRQFLY</sequence>
<dbReference type="SMART" id="SM00355">
    <property type="entry name" value="ZnF_C2H2"/>
    <property type="match status" value="3"/>
</dbReference>
<evidence type="ECO:0000256" key="13">
    <source>
        <dbReference type="ARBA" id="ARBA00023163"/>
    </source>
</evidence>
<evidence type="ECO:0000256" key="5">
    <source>
        <dbReference type="ARBA" id="ARBA00022723"/>
    </source>
</evidence>
<dbReference type="PANTHER" id="PTHR24379">
    <property type="entry name" value="KRAB AND ZINC FINGER DOMAIN-CONTAINING"/>
    <property type="match status" value="1"/>
</dbReference>
<evidence type="ECO:0000256" key="2">
    <source>
        <dbReference type="ARBA" id="ARBA00006991"/>
    </source>
</evidence>
<keyword evidence="5" id="KW-0479">Metal-binding</keyword>
<dbReference type="PROSITE" id="PS50157">
    <property type="entry name" value="ZINC_FINGER_C2H2_2"/>
    <property type="match status" value="1"/>
</dbReference>
<evidence type="ECO:0000256" key="9">
    <source>
        <dbReference type="ARBA" id="ARBA00022833"/>
    </source>
</evidence>
<evidence type="ECO:0000256" key="1">
    <source>
        <dbReference type="ARBA" id="ARBA00004123"/>
    </source>
</evidence>
<evidence type="ECO:0000256" key="7">
    <source>
        <dbReference type="ARBA" id="ARBA00022771"/>
    </source>
</evidence>
<evidence type="ECO:0000256" key="15">
    <source>
        <dbReference type="PROSITE-ProRule" id="PRU00042"/>
    </source>
</evidence>
<evidence type="ECO:0000313" key="18">
    <source>
        <dbReference type="RefSeq" id="XP_022255900.1"/>
    </source>
</evidence>
<comment type="subcellular location">
    <subcellularLocation>
        <location evidence="1">Nucleus</location>
    </subcellularLocation>
</comment>
<keyword evidence="10" id="KW-0805">Transcription regulation</keyword>
<dbReference type="Proteomes" id="UP000694941">
    <property type="component" value="Unplaced"/>
</dbReference>
<protein>
    <submittedName>
        <fullName evidence="18">Zinc finger protein 280A-like</fullName>
    </submittedName>
</protein>